<dbReference type="InterPro" id="IPR056693">
    <property type="entry name" value="DUF7791"/>
</dbReference>
<comment type="caution">
    <text evidence="2">The sequence shown here is derived from an EMBL/GenBank/DDBJ whole genome shotgun (WGS) entry which is preliminary data.</text>
</comment>
<dbReference type="Proteomes" id="UP001583177">
    <property type="component" value="Unassembled WGS sequence"/>
</dbReference>
<feature type="domain" description="DUF7791" evidence="1">
    <location>
        <begin position="4"/>
        <end position="116"/>
    </location>
</feature>
<keyword evidence="3" id="KW-1185">Reference proteome</keyword>
<proteinExistence type="predicted"/>
<evidence type="ECO:0000259" key="1">
    <source>
        <dbReference type="Pfam" id="PF25053"/>
    </source>
</evidence>
<dbReference type="Pfam" id="PF25053">
    <property type="entry name" value="DUF7791"/>
    <property type="match status" value="1"/>
</dbReference>
<accession>A0ABR3VXX8</accession>
<evidence type="ECO:0000313" key="3">
    <source>
        <dbReference type="Proteomes" id="UP001583177"/>
    </source>
</evidence>
<protein>
    <recommendedName>
        <fullName evidence="1">DUF7791 domain-containing protein</fullName>
    </recommendedName>
</protein>
<gene>
    <name evidence="2" type="ORF">Daus18300_013755</name>
</gene>
<dbReference type="EMBL" id="JAWRVE010000228">
    <property type="protein sequence ID" value="KAL1847995.1"/>
    <property type="molecule type" value="Genomic_DNA"/>
</dbReference>
<reference evidence="2 3" key="1">
    <citation type="journal article" date="2024" name="IMA Fungus">
        <title>IMA Genome - F19 : A genome assembly and annotation guide to empower mycologists, including annotated draft genome sequences of Ceratocystis pirilliformis, Diaporthe australafricana, Fusarium ophioides, Paecilomyces lecythidis, and Sporothrix stenoceras.</title>
        <authorList>
            <person name="Aylward J."/>
            <person name="Wilson A.M."/>
            <person name="Visagie C.M."/>
            <person name="Spraker J."/>
            <person name="Barnes I."/>
            <person name="Buitendag C."/>
            <person name="Ceriani C."/>
            <person name="Del Mar Angel L."/>
            <person name="du Plessis D."/>
            <person name="Fuchs T."/>
            <person name="Gasser K."/>
            <person name="Kramer D."/>
            <person name="Li W."/>
            <person name="Munsamy K."/>
            <person name="Piso A."/>
            <person name="Price J.L."/>
            <person name="Sonnekus B."/>
            <person name="Thomas C."/>
            <person name="van der Nest A."/>
            <person name="van Dijk A."/>
            <person name="van Heerden A."/>
            <person name="van Vuuren N."/>
            <person name="Yilmaz N."/>
            <person name="Duong T.A."/>
            <person name="van der Merwe N.A."/>
            <person name="Wingfield M.J."/>
            <person name="Wingfield B.D."/>
        </authorList>
    </citation>
    <scope>NUCLEOTIDE SEQUENCE [LARGE SCALE GENOMIC DNA]</scope>
    <source>
        <strain evidence="2 3">CMW 18300</strain>
    </source>
</reference>
<sequence length="417" mass="47286">MAGLLQIAVSAHEPLHFLIHHFHEKEYSDVNYVINGPVGLLTPNEVTRIRYLAKMRLNSLTKGLLEIGQGGAVQFVHQTVKDWLMTTQMREYLKNKSAANFNEPLALLRAHLAWYKQPNQSFFDTNFWDLAESGTNSASFLYEINEKCLTVAAEGVLDGFVRATERLWKRRMTQKREDVRHETVNNLKLLELFSGAELWSYICEKLDETSDFLIRFIDKPGSIGLEQLQGAIKEDDKSLVSEVATDLLGPLMTKTIPRNLLDPMIQQRKQEYHLPEAHRNKVLQAAFSLTGKLDADPDTLIRAGSGPERSVPAWTYILLYPFATNLDEADQIPLQALKDALETVMDSLDRDYYKLLEPMSGKENDTAWDVLCGHVYNLGHLRQSPANVDTMAAPLDFQAEALAICIEKLSYTGRDYP</sequence>
<organism evidence="2 3">
    <name type="scientific">Diaporthe australafricana</name>
    <dbReference type="NCBI Taxonomy" id="127596"/>
    <lineage>
        <taxon>Eukaryota</taxon>
        <taxon>Fungi</taxon>
        <taxon>Dikarya</taxon>
        <taxon>Ascomycota</taxon>
        <taxon>Pezizomycotina</taxon>
        <taxon>Sordariomycetes</taxon>
        <taxon>Sordariomycetidae</taxon>
        <taxon>Diaporthales</taxon>
        <taxon>Diaporthaceae</taxon>
        <taxon>Diaporthe</taxon>
    </lineage>
</organism>
<name>A0ABR3VXX8_9PEZI</name>
<evidence type="ECO:0000313" key="2">
    <source>
        <dbReference type="EMBL" id="KAL1847995.1"/>
    </source>
</evidence>